<accession>A0ABR4B739</accession>
<keyword evidence="3" id="KW-1185">Reference proteome</keyword>
<proteinExistence type="predicted"/>
<evidence type="ECO:0000313" key="3">
    <source>
        <dbReference type="Proteomes" id="UP001590951"/>
    </source>
</evidence>
<keyword evidence="1" id="KW-1133">Transmembrane helix</keyword>
<evidence type="ECO:0000256" key="1">
    <source>
        <dbReference type="SAM" id="Phobius"/>
    </source>
</evidence>
<dbReference type="EMBL" id="JBHFEH010000019">
    <property type="protein sequence ID" value="KAL2053684.1"/>
    <property type="molecule type" value="Genomic_DNA"/>
</dbReference>
<feature type="transmembrane region" description="Helical" evidence="1">
    <location>
        <begin position="165"/>
        <end position="182"/>
    </location>
</feature>
<evidence type="ECO:0000313" key="2">
    <source>
        <dbReference type="EMBL" id="KAL2053684.1"/>
    </source>
</evidence>
<protein>
    <submittedName>
        <fullName evidence="2">Uncharacterized protein</fullName>
    </submittedName>
</protein>
<gene>
    <name evidence="2" type="ORF">ABVK25_005988</name>
</gene>
<organism evidence="2 3">
    <name type="scientific">Lepraria finkii</name>
    <dbReference type="NCBI Taxonomy" id="1340010"/>
    <lineage>
        <taxon>Eukaryota</taxon>
        <taxon>Fungi</taxon>
        <taxon>Dikarya</taxon>
        <taxon>Ascomycota</taxon>
        <taxon>Pezizomycotina</taxon>
        <taxon>Lecanoromycetes</taxon>
        <taxon>OSLEUM clade</taxon>
        <taxon>Lecanoromycetidae</taxon>
        <taxon>Lecanorales</taxon>
        <taxon>Lecanorineae</taxon>
        <taxon>Stereocaulaceae</taxon>
        <taxon>Lepraria</taxon>
    </lineage>
</organism>
<reference evidence="2 3" key="1">
    <citation type="submission" date="2024-09" db="EMBL/GenBank/DDBJ databases">
        <title>Rethinking Asexuality: The Enigmatic Case of Functional Sexual Genes in Lepraria (Stereocaulaceae).</title>
        <authorList>
            <person name="Doellman M."/>
            <person name="Sun Y."/>
            <person name="Barcenas-Pena A."/>
            <person name="Lumbsch H.T."/>
            <person name="Grewe F."/>
        </authorList>
    </citation>
    <scope>NUCLEOTIDE SEQUENCE [LARGE SCALE GENOMIC DNA]</scope>
    <source>
        <strain evidence="2 3">Grewe 0041</strain>
    </source>
</reference>
<sequence>MDPSAQTNTTFTSWKCQNLLTSLDSLSFNSNNISGCSIYTAHEQPGLGNIATRALRQLNDLSTLDTSLHQSELGEMFSSLVENEISFYAKTLLNINDFIRLDLDSPDTSKNATIMEYSIVQGLKSLIDSSLLAFASAQLVLSSNTPSNPTNGTLTIGAVQVGTRGFVYSLFVFNVVLILIYLEETFRTRFWAGLPFLDPNNLKSVLVARFTDGTGLVNKTVGVASAKDDSMWGTISKDRTVDKLRNGVPLIEAAGNAKFE</sequence>
<dbReference type="Proteomes" id="UP001590951">
    <property type="component" value="Unassembled WGS sequence"/>
</dbReference>
<keyword evidence="1" id="KW-0812">Transmembrane</keyword>
<name>A0ABR4B739_9LECA</name>
<keyword evidence="1" id="KW-0472">Membrane</keyword>
<comment type="caution">
    <text evidence="2">The sequence shown here is derived from an EMBL/GenBank/DDBJ whole genome shotgun (WGS) entry which is preliminary data.</text>
</comment>